<proteinExistence type="inferred from homology"/>
<comment type="subcellular location">
    <subcellularLocation>
        <location evidence="1 9">Cytoplasm</location>
    </subcellularLocation>
</comment>
<comment type="function">
    <text evidence="9">Confers DNA tethering and processivity to DNA polymerases and other proteins. Acts as a clamp, forming a ring around DNA (a reaction catalyzed by the clamp-loading complex) which diffuses in an ATP-independent manner freely and bidirectionally along dsDNA. Initially characterized for its ability to contact the catalytic subunit of DNA polymerase III (Pol III), a complex, multichain enzyme responsible for most of the replicative synthesis in bacteria; Pol III exhibits 3'-5' exonuclease proofreading activity. The beta chain is required for initiation of replication as well as for processivity of DNA replication.</text>
</comment>
<evidence type="ECO:0000256" key="3">
    <source>
        <dbReference type="ARBA" id="ARBA00022490"/>
    </source>
</evidence>
<dbReference type="CDD" id="cd00140">
    <property type="entry name" value="beta_clamp"/>
    <property type="match status" value="1"/>
</dbReference>
<protein>
    <recommendedName>
        <fullName evidence="9">Beta sliding clamp</fullName>
    </recommendedName>
</protein>
<evidence type="ECO:0000259" key="10">
    <source>
        <dbReference type="Pfam" id="PF00712"/>
    </source>
</evidence>
<comment type="subunit">
    <text evidence="9">Forms a ring-shaped head-to-tail homodimer around DNA.</text>
</comment>
<dbReference type="PANTHER" id="PTHR30478">
    <property type="entry name" value="DNA POLYMERASE III SUBUNIT BETA"/>
    <property type="match status" value="1"/>
</dbReference>
<evidence type="ECO:0000256" key="9">
    <source>
        <dbReference type="PIRNR" id="PIRNR000804"/>
    </source>
</evidence>
<comment type="caution">
    <text evidence="13">The sequence shown here is derived from an EMBL/GenBank/DDBJ whole genome shotgun (WGS) entry which is preliminary data.</text>
</comment>
<feature type="domain" description="DNA polymerase III beta sliding clamp N-terminal" evidence="10">
    <location>
        <begin position="1"/>
        <end position="118"/>
    </location>
</feature>
<dbReference type="InterPro" id="IPR022635">
    <property type="entry name" value="DNA_polIII_beta_C"/>
</dbReference>
<gene>
    <name evidence="13" type="ORF">GS597_08075</name>
</gene>
<evidence type="ECO:0000256" key="6">
    <source>
        <dbReference type="ARBA" id="ARBA00022705"/>
    </source>
</evidence>
<dbReference type="GO" id="GO:0003677">
    <property type="term" value="F:DNA binding"/>
    <property type="evidence" value="ECO:0007669"/>
    <property type="project" value="UniProtKB-UniRule"/>
</dbReference>
<keyword evidence="3 9" id="KW-0963">Cytoplasm</keyword>
<dbReference type="InterPro" id="IPR022637">
    <property type="entry name" value="DNA_polIII_beta_cen"/>
</dbReference>
<dbReference type="SMART" id="SM00480">
    <property type="entry name" value="POL3Bc"/>
    <property type="match status" value="1"/>
</dbReference>
<name>A0A8K1ZX18_9CYAN</name>
<sequence>MKLVCRQDELSTKLSLLSRVVPANPTHPVLANVLLVAEGHSLALSVFDLNLGMQVSIPAEIETPGTLTLPARFLNEIVSRLPNSDITLEAEETSVTLHCGSGRYQMQGLSADEFPELPTLSDVEPLALSVELVLQGLQSTLFSASTDESKQILTGLHLKGADTGLEFAATDGHRLAIAQFPESQLENPLSVTIPAKALRELERMLSRSPAEVVCRFDTAQVAFEMTTEQGQERVLCRLLEGQYPNYGQLMPNTFSRQITLDRQQFLSGVERIAVLSARKNNIIRMKIDPEQQQLDLSAEAPEFGSGEESLCAQISGDPLEIAFNVKYLSEGLKAMDSQDIQIQLNAETTPAVLSPLSGRKSTYLIMPIQIRG</sequence>
<dbReference type="NCBIfam" id="TIGR00663">
    <property type="entry name" value="dnan"/>
    <property type="match status" value="1"/>
</dbReference>
<evidence type="ECO:0000313" key="13">
    <source>
        <dbReference type="EMBL" id="NCJ06468.1"/>
    </source>
</evidence>
<dbReference type="Gene3D" id="3.70.10.10">
    <property type="match status" value="1"/>
</dbReference>
<keyword evidence="14" id="KW-1185">Reference proteome</keyword>
<dbReference type="PANTHER" id="PTHR30478:SF0">
    <property type="entry name" value="BETA SLIDING CLAMP"/>
    <property type="match status" value="1"/>
</dbReference>
<dbReference type="Pfam" id="PF02768">
    <property type="entry name" value="DNA_pol3_beta_3"/>
    <property type="match status" value="1"/>
</dbReference>
<evidence type="ECO:0000256" key="2">
    <source>
        <dbReference type="ARBA" id="ARBA00010752"/>
    </source>
</evidence>
<evidence type="ECO:0000259" key="11">
    <source>
        <dbReference type="Pfam" id="PF02767"/>
    </source>
</evidence>
<dbReference type="InterPro" id="IPR022634">
    <property type="entry name" value="DNA_polIII_beta_N"/>
</dbReference>
<reference evidence="13" key="1">
    <citation type="submission" date="2019-12" db="EMBL/GenBank/DDBJ databases">
        <title>High-Quality draft genome sequences of three cyanobacteria isolated from the limestone walls of the Old Cathedral of Coimbra.</title>
        <authorList>
            <person name="Tiago I."/>
            <person name="Soares F."/>
            <person name="Portugal A."/>
        </authorList>
    </citation>
    <scope>NUCLEOTIDE SEQUENCE [LARGE SCALE GENOMIC DNA]</scope>
    <source>
        <strain evidence="13">C</strain>
    </source>
</reference>
<dbReference type="GO" id="GO:0005737">
    <property type="term" value="C:cytoplasm"/>
    <property type="evidence" value="ECO:0007669"/>
    <property type="project" value="UniProtKB-SubCell"/>
</dbReference>
<keyword evidence="8" id="KW-0238">DNA-binding</keyword>
<dbReference type="Pfam" id="PF00712">
    <property type="entry name" value="DNA_pol3_beta"/>
    <property type="match status" value="1"/>
</dbReference>
<dbReference type="SUPFAM" id="SSF55979">
    <property type="entry name" value="DNA clamp"/>
    <property type="match status" value="3"/>
</dbReference>
<evidence type="ECO:0000256" key="4">
    <source>
        <dbReference type="ARBA" id="ARBA00022679"/>
    </source>
</evidence>
<dbReference type="EMBL" id="WVIC01000013">
    <property type="protein sequence ID" value="NCJ06468.1"/>
    <property type="molecule type" value="Genomic_DNA"/>
</dbReference>
<dbReference type="GO" id="GO:0008408">
    <property type="term" value="F:3'-5' exonuclease activity"/>
    <property type="evidence" value="ECO:0007669"/>
    <property type="project" value="InterPro"/>
</dbReference>
<dbReference type="InterPro" id="IPR046938">
    <property type="entry name" value="DNA_clamp_sf"/>
</dbReference>
<evidence type="ECO:0000313" key="14">
    <source>
        <dbReference type="Proteomes" id="UP000607397"/>
    </source>
</evidence>
<evidence type="ECO:0000256" key="1">
    <source>
        <dbReference type="ARBA" id="ARBA00004496"/>
    </source>
</evidence>
<comment type="similarity">
    <text evidence="2 9">Belongs to the beta sliding clamp family.</text>
</comment>
<dbReference type="GO" id="GO:0006271">
    <property type="term" value="P:DNA strand elongation involved in DNA replication"/>
    <property type="evidence" value="ECO:0007669"/>
    <property type="project" value="TreeGrafter"/>
</dbReference>
<dbReference type="AlphaFoldDB" id="A0A8K1ZX18"/>
<feature type="domain" description="DNA polymerase III beta sliding clamp C-terminal" evidence="12">
    <location>
        <begin position="248"/>
        <end position="368"/>
    </location>
</feature>
<keyword evidence="7 9" id="KW-0239">DNA-directed DNA polymerase</keyword>
<keyword evidence="4 9" id="KW-0808">Transferase</keyword>
<evidence type="ECO:0000256" key="8">
    <source>
        <dbReference type="ARBA" id="ARBA00023125"/>
    </source>
</evidence>
<dbReference type="Gene3D" id="3.10.150.10">
    <property type="entry name" value="DNA Polymerase III, subunit A, domain 2"/>
    <property type="match status" value="1"/>
</dbReference>
<feature type="domain" description="DNA polymerase III beta sliding clamp central" evidence="11">
    <location>
        <begin position="133"/>
        <end position="245"/>
    </location>
</feature>
<dbReference type="GO" id="GO:0003887">
    <property type="term" value="F:DNA-directed DNA polymerase activity"/>
    <property type="evidence" value="ECO:0007669"/>
    <property type="project" value="UniProtKB-UniRule"/>
</dbReference>
<dbReference type="Pfam" id="PF02767">
    <property type="entry name" value="DNA_pol3_beta_2"/>
    <property type="match status" value="1"/>
</dbReference>
<keyword evidence="5 9" id="KW-0548">Nucleotidyltransferase</keyword>
<dbReference type="RefSeq" id="WP_161824946.1">
    <property type="nucleotide sequence ID" value="NZ_WVIC01000013.1"/>
</dbReference>
<evidence type="ECO:0000256" key="7">
    <source>
        <dbReference type="ARBA" id="ARBA00022932"/>
    </source>
</evidence>
<organism evidence="13 14">
    <name type="scientific">Petrachloros mirabilis ULC683</name>
    <dbReference type="NCBI Taxonomy" id="2781853"/>
    <lineage>
        <taxon>Bacteria</taxon>
        <taxon>Bacillati</taxon>
        <taxon>Cyanobacteriota</taxon>
        <taxon>Cyanophyceae</taxon>
        <taxon>Synechococcales</taxon>
        <taxon>Petrachlorosaceae</taxon>
        <taxon>Petrachloros</taxon>
        <taxon>Petrachloros mirabilis</taxon>
    </lineage>
</organism>
<dbReference type="PIRSF" id="PIRSF000804">
    <property type="entry name" value="DNA_pol_III_b"/>
    <property type="match status" value="1"/>
</dbReference>
<accession>A0A8K1ZX18</accession>
<dbReference type="GO" id="GO:0009360">
    <property type="term" value="C:DNA polymerase III complex"/>
    <property type="evidence" value="ECO:0007669"/>
    <property type="project" value="InterPro"/>
</dbReference>
<dbReference type="InterPro" id="IPR001001">
    <property type="entry name" value="DNA_polIII_beta"/>
</dbReference>
<evidence type="ECO:0000256" key="5">
    <source>
        <dbReference type="ARBA" id="ARBA00022695"/>
    </source>
</evidence>
<dbReference type="Proteomes" id="UP000607397">
    <property type="component" value="Unassembled WGS sequence"/>
</dbReference>
<keyword evidence="6 9" id="KW-0235">DNA replication</keyword>
<evidence type="ECO:0000259" key="12">
    <source>
        <dbReference type="Pfam" id="PF02768"/>
    </source>
</evidence>